<sequence length="126" mass="15379">MNPYVKAVEEYKSLKPELFPFLLRIEIHEQYSYDIFEVEPVLDAWFYENGRIEELTRVFHMRFYGMNFSPLRISSRQPQHLDVISLHEWHWEDFVFEVYPRDADGKPYAESFYCRRFDARIINACV</sequence>
<name>A0A401ZR95_9CHLR</name>
<gene>
    <name evidence="1" type="ORF">KDAU_67120</name>
</gene>
<protein>
    <submittedName>
        <fullName evidence="1">Uncharacterized protein</fullName>
    </submittedName>
</protein>
<dbReference type="RefSeq" id="WP_126601779.1">
    <property type="nucleotide sequence ID" value="NZ_BIFQ01000002.1"/>
</dbReference>
<dbReference type="AlphaFoldDB" id="A0A401ZR95"/>
<accession>A0A401ZR95</accession>
<proteinExistence type="predicted"/>
<organism evidence="1 2">
    <name type="scientific">Dictyobacter aurantiacus</name>
    <dbReference type="NCBI Taxonomy" id="1936993"/>
    <lineage>
        <taxon>Bacteria</taxon>
        <taxon>Bacillati</taxon>
        <taxon>Chloroflexota</taxon>
        <taxon>Ktedonobacteria</taxon>
        <taxon>Ktedonobacterales</taxon>
        <taxon>Dictyobacteraceae</taxon>
        <taxon>Dictyobacter</taxon>
    </lineage>
</organism>
<dbReference type="EMBL" id="BIFQ01000002">
    <property type="protein sequence ID" value="GCE09383.1"/>
    <property type="molecule type" value="Genomic_DNA"/>
</dbReference>
<dbReference type="Proteomes" id="UP000287224">
    <property type="component" value="Unassembled WGS sequence"/>
</dbReference>
<evidence type="ECO:0000313" key="1">
    <source>
        <dbReference type="EMBL" id="GCE09383.1"/>
    </source>
</evidence>
<dbReference type="OrthoDB" id="9839630at2"/>
<reference evidence="2" key="1">
    <citation type="submission" date="2018-12" db="EMBL/GenBank/DDBJ databases">
        <title>Tengunoibacter tsumagoiensis gen. nov., sp. nov., Dictyobacter kobayashii sp. nov., D. alpinus sp. nov., and D. joshuensis sp. nov. and description of Dictyobacteraceae fam. nov. within the order Ktedonobacterales isolated from Tengu-no-mugimeshi.</title>
        <authorList>
            <person name="Wang C.M."/>
            <person name="Zheng Y."/>
            <person name="Sakai Y."/>
            <person name="Toyoda A."/>
            <person name="Minakuchi Y."/>
            <person name="Abe K."/>
            <person name="Yokota A."/>
            <person name="Yabe S."/>
        </authorList>
    </citation>
    <scope>NUCLEOTIDE SEQUENCE [LARGE SCALE GENOMIC DNA]</scope>
    <source>
        <strain evidence="2">S-27</strain>
    </source>
</reference>
<comment type="caution">
    <text evidence="1">The sequence shown here is derived from an EMBL/GenBank/DDBJ whole genome shotgun (WGS) entry which is preliminary data.</text>
</comment>
<evidence type="ECO:0000313" key="2">
    <source>
        <dbReference type="Proteomes" id="UP000287224"/>
    </source>
</evidence>
<keyword evidence="2" id="KW-1185">Reference proteome</keyword>